<proteinExistence type="predicted"/>
<dbReference type="EMBL" id="LN853208">
    <property type="protein sequence ID" value="CRY95275.1"/>
    <property type="molecule type" value="Genomic_DNA"/>
</dbReference>
<sequence>MAVARHIRVDLLGDRSGTVWEGETWQTGISLVEGDAGGVFPNAVREDLPSFNAINDSEVEDDTTWDMYWAWRGTDKMTRTTQLGIANAALAFWNGIRANAPSDSRMIGVRINAVQGDGKVVNGGNYFYLKSPVAGGGNALSQHPAQLAVVMSLRTGARGAGGRGRMYLPLTAITLSTGRIGTTQQNTITAAGKAFLEALHTYGPVPAIVNARKLKYSAINRVAVGDLMDVQRRRRESVPEVYVEGDLSYN</sequence>
<reference evidence="1" key="1">
    <citation type="submission" date="2015-06" db="EMBL/GenBank/DDBJ databases">
        <authorList>
            <person name="Joergensen T."/>
        </authorList>
    </citation>
    <scope>NUCLEOTIDE SEQUENCE</scope>
    <source>
        <strain evidence="1">RGRH0577</strain>
    </source>
</reference>
<organism evidence="1">
    <name type="scientific">uncultured prokaryote</name>
    <dbReference type="NCBI Taxonomy" id="198431"/>
    <lineage>
        <taxon>unclassified sequences</taxon>
        <taxon>environmental samples</taxon>
    </lineage>
</organism>
<protein>
    <submittedName>
        <fullName evidence="1">Uncharacterized protein</fullName>
    </submittedName>
</protein>
<reference evidence="1" key="2">
    <citation type="submission" date="2015-07" db="EMBL/GenBank/DDBJ databases">
        <title>Plasmids, circular viruses and viroids from rat gut.</title>
        <authorList>
            <person name="Jorgensen T.J."/>
            <person name="Hansen M.A."/>
            <person name="Xu Z."/>
            <person name="Tabak M.A."/>
            <person name="Sorensen S.J."/>
            <person name="Hansen L.H."/>
        </authorList>
    </citation>
    <scope>NUCLEOTIDE SEQUENCE</scope>
    <source>
        <strain evidence="1">RGRH0577</strain>
    </source>
</reference>
<dbReference type="AlphaFoldDB" id="A0A0H5Q1N3"/>
<evidence type="ECO:0000313" key="1">
    <source>
        <dbReference type="EMBL" id="CRY95275.1"/>
    </source>
</evidence>
<name>A0A0H5Q1N3_9ZZZZ</name>
<accession>A0A0H5Q1N3</accession>